<name>A0ABM8SZX9_9BURK</name>
<sequence>MLRAPARPIVATHWGTYRVKADEGAQAQLEGYELDEDPSPIASAMLEARTHASRIKQPMVREGFLEHGHHGGEILRGQQRFVPVSWHDAIRIVSGQLERVREEYGNESIYGGSYGWASAGRFHHAQSQIHRFLNVIGGYTASVQNYSYAAADVIVPHVIGSKAGLVSGHTSWRSIIESSELVVMFGGAPRKNAQVNSGGIGRHILRPSLMKAHDAGVEFVLVSPIRDDVAKEVDARWIAVRPNTDVALMLGIAHTLITESKHDVAFLERYCIGFEKFESYVMGKNDDLPKSARWASEITDISEETIRKLALEMARKRTMIMMSWSLQRADHGEQPYWMAITLAAMLGQIGLPGGGFGFGYGSVNGIGNEAYGFSWPSLPQGKNAVTQFIPVARVADMLLNPGAQYDYNGVSRTFPDIKCVYWAGGNPFHHHQDLNRLVRAWQKPEVIVVHESWWNACARHADIVLPVTTQLERNDIVCSGRDRFVTPSHRLHDPAGESKDDYEIFSLLARSMGVEFEFTEGRDEEDWLRHLYGIALSRVREAGLTLPDFDVFWQRGICELPEPPPQADLLAEFRNDPVGNVLRTPSGKIEIFSEKIDSFGYDDCPGHPAWLEPYEWLGASAVQDYPLHLISNQPATKLHSQYDLGTRSMASKIHGREPIRIHPDDAAARGILDGEVVRVFNARGALLAGVSVSCEVRRGVVQIATGAWYDPVEPGMPCSLDKHGNPNVLTRDKGTSRLAQGVSAHSCLVEIVRFTGHVPPITAFSAPQAES</sequence>
<evidence type="ECO:0000256" key="1">
    <source>
        <dbReference type="ARBA" id="ARBA00001942"/>
    </source>
</evidence>
<dbReference type="SUPFAM" id="SSF53706">
    <property type="entry name" value="Formate dehydrogenase/DMSO reductase, domains 1-3"/>
    <property type="match status" value="1"/>
</dbReference>
<dbReference type="PANTHER" id="PTHR43742">
    <property type="entry name" value="TRIMETHYLAMINE-N-OXIDE REDUCTASE"/>
    <property type="match status" value="1"/>
</dbReference>
<keyword evidence="3" id="KW-0500">Molybdenum</keyword>
<dbReference type="InterPro" id="IPR006656">
    <property type="entry name" value="Mopterin_OxRdtase"/>
</dbReference>
<keyword evidence="4" id="KW-0479">Metal-binding</keyword>
<gene>
    <name evidence="8" type="primary">dorA</name>
    <name evidence="8" type="ORF">R69658_06909</name>
</gene>
<dbReference type="Gene3D" id="3.40.228.10">
    <property type="entry name" value="Dimethylsulfoxide Reductase, domain 2"/>
    <property type="match status" value="1"/>
</dbReference>
<keyword evidence="9" id="KW-1185">Reference proteome</keyword>
<dbReference type="CDD" id="cd02769">
    <property type="entry name" value="MopB_DMSOR-BSOR-TMAOR"/>
    <property type="match status" value="1"/>
</dbReference>
<comment type="similarity">
    <text evidence="2">Belongs to the prokaryotic molybdopterin-containing oxidoreductase family.</text>
</comment>
<dbReference type="Gene3D" id="2.40.40.20">
    <property type="match status" value="1"/>
</dbReference>
<evidence type="ECO:0000256" key="3">
    <source>
        <dbReference type="ARBA" id="ARBA00022505"/>
    </source>
</evidence>
<dbReference type="EC" id="1.7.2.3" evidence="8"/>
<dbReference type="Pfam" id="PF00384">
    <property type="entry name" value="Molybdopterin"/>
    <property type="match status" value="1"/>
</dbReference>
<evidence type="ECO:0000256" key="2">
    <source>
        <dbReference type="ARBA" id="ARBA00010312"/>
    </source>
</evidence>
<evidence type="ECO:0000256" key="4">
    <source>
        <dbReference type="ARBA" id="ARBA00022723"/>
    </source>
</evidence>
<dbReference type="InterPro" id="IPR006655">
    <property type="entry name" value="Mopterin_OxRdtase_prok_CS"/>
</dbReference>
<dbReference type="InterPro" id="IPR009010">
    <property type="entry name" value="Asp_de-COase-like_dom_sf"/>
</dbReference>
<dbReference type="InterPro" id="IPR006657">
    <property type="entry name" value="MoPterin_dinucl-bd_dom"/>
</dbReference>
<keyword evidence="5 8" id="KW-0560">Oxidoreductase</keyword>
<dbReference type="Pfam" id="PF01568">
    <property type="entry name" value="Molydop_binding"/>
    <property type="match status" value="1"/>
</dbReference>
<evidence type="ECO:0000259" key="7">
    <source>
        <dbReference type="Pfam" id="PF01568"/>
    </source>
</evidence>
<comment type="caution">
    <text evidence="8">The sequence shown here is derived from an EMBL/GenBank/DDBJ whole genome shotgun (WGS) entry which is preliminary data.</text>
</comment>
<organism evidence="8 9">
    <name type="scientific">Paraburkholderia aspalathi</name>
    <dbReference type="NCBI Taxonomy" id="1324617"/>
    <lineage>
        <taxon>Bacteria</taxon>
        <taxon>Pseudomonadati</taxon>
        <taxon>Pseudomonadota</taxon>
        <taxon>Betaproteobacteria</taxon>
        <taxon>Burkholderiales</taxon>
        <taxon>Burkholderiaceae</taxon>
        <taxon>Paraburkholderia</taxon>
    </lineage>
</organism>
<dbReference type="GO" id="GO:0050626">
    <property type="term" value="F:trimethylamine-N-oxide reductase (cytochrome c) activity"/>
    <property type="evidence" value="ECO:0007669"/>
    <property type="project" value="UniProtKB-EC"/>
</dbReference>
<dbReference type="InterPro" id="IPR050612">
    <property type="entry name" value="Prok_Mopterin_Oxidored"/>
</dbReference>
<protein>
    <submittedName>
        <fullName evidence="8">Dimethyl sulfoxide/trimethylamine N-oxide reductase</fullName>
        <ecNumber evidence="8">1.7.2.3</ecNumber>
    </submittedName>
</protein>
<dbReference type="EMBL" id="CAJNAU010000107">
    <property type="protein sequence ID" value="CAE6845213.1"/>
    <property type="molecule type" value="Genomic_DNA"/>
</dbReference>
<proteinExistence type="inferred from homology"/>
<dbReference type="Proteomes" id="UP000674425">
    <property type="component" value="Unassembled WGS sequence"/>
</dbReference>
<evidence type="ECO:0000256" key="5">
    <source>
        <dbReference type="ARBA" id="ARBA00023002"/>
    </source>
</evidence>
<dbReference type="PROSITE" id="PS00932">
    <property type="entry name" value="MOLYBDOPTERIN_PROK_3"/>
    <property type="match status" value="1"/>
</dbReference>
<dbReference type="Gene3D" id="3.90.55.10">
    <property type="entry name" value="Dimethylsulfoxide Reductase, domain 3"/>
    <property type="match status" value="1"/>
</dbReference>
<dbReference type="Gene3D" id="3.40.50.740">
    <property type="match status" value="1"/>
</dbReference>
<comment type="cofactor">
    <cofactor evidence="1">
        <name>Mo-bis(molybdopterin guanine dinucleotide)</name>
        <dbReference type="ChEBI" id="CHEBI:60539"/>
    </cofactor>
</comment>
<dbReference type="InterPro" id="IPR041954">
    <property type="entry name" value="CT_DMSOR/BSOR/TMAOR"/>
</dbReference>
<dbReference type="PANTHER" id="PTHR43742:SF10">
    <property type="entry name" value="TRIMETHYLAMINE-N-OXIDE REDUCTASE 2"/>
    <property type="match status" value="1"/>
</dbReference>
<evidence type="ECO:0000259" key="6">
    <source>
        <dbReference type="Pfam" id="PF00384"/>
    </source>
</evidence>
<dbReference type="SUPFAM" id="SSF50692">
    <property type="entry name" value="ADC-like"/>
    <property type="match status" value="1"/>
</dbReference>
<evidence type="ECO:0000313" key="9">
    <source>
        <dbReference type="Proteomes" id="UP000674425"/>
    </source>
</evidence>
<accession>A0ABM8SZX9</accession>
<feature type="domain" description="Molybdopterin oxidoreductase" evidence="6">
    <location>
        <begin position="54"/>
        <end position="509"/>
    </location>
</feature>
<dbReference type="CDD" id="cd02793">
    <property type="entry name" value="MopB_CT_DMSOR-BSOR-TMAOR"/>
    <property type="match status" value="1"/>
</dbReference>
<reference evidence="8 9" key="1">
    <citation type="submission" date="2021-02" db="EMBL/GenBank/DDBJ databases">
        <authorList>
            <person name="Vanwijnsberghe S."/>
        </authorList>
    </citation>
    <scope>NUCLEOTIDE SEQUENCE [LARGE SCALE GENOMIC DNA]</scope>
    <source>
        <strain evidence="8 9">R-69658</strain>
    </source>
</reference>
<evidence type="ECO:0000313" key="8">
    <source>
        <dbReference type="EMBL" id="CAE6845213.1"/>
    </source>
</evidence>
<feature type="domain" description="Molybdopterin dinucleotide-binding" evidence="7">
    <location>
        <begin position="627"/>
        <end position="747"/>
    </location>
</feature>